<dbReference type="Proteomes" id="UP000290588">
    <property type="component" value="Unassembled WGS sequence"/>
</dbReference>
<reference evidence="1 3" key="2">
    <citation type="submission" date="2018-08" db="EMBL/GenBank/DDBJ databases">
        <title>Complete genome of the Arcobacter ellisii type strain LMG 26155.</title>
        <authorList>
            <person name="Miller W.G."/>
            <person name="Yee E."/>
            <person name="Bono J.L."/>
        </authorList>
    </citation>
    <scope>NUCLEOTIDE SEQUENCE [LARGE SCALE GENOMIC DNA]</scope>
    <source>
        <strain evidence="1 3">LMG 26155</strain>
    </source>
</reference>
<dbReference type="RefSeq" id="WP_118917896.1">
    <property type="nucleotide sequence ID" value="NZ_CP032097.1"/>
</dbReference>
<protein>
    <submittedName>
        <fullName evidence="1">DUF932 domain-containing protein</fullName>
    </submittedName>
</protein>
<evidence type="ECO:0000313" key="3">
    <source>
        <dbReference type="Proteomes" id="UP000262582"/>
    </source>
</evidence>
<evidence type="ECO:0000313" key="1">
    <source>
        <dbReference type="EMBL" id="AXX95728.1"/>
    </source>
</evidence>
<dbReference type="EMBL" id="CP032097">
    <property type="protein sequence ID" value="AXX95728.1"/>
    <property type="molecule type" value="Genomic_DNA"/>
</dbReference>
<dbReference type="EMBL" id="NXIG01000004">
    <property type="protein sequence ID" value="RXI31400.1"/>
    <property type="molecule type" value="Genomic_DNA"/>
</dbReference>
<organism evidence="2 4">
    <name type="scientific">Arcobacter ellisii</name>
    <dbReference type="NCBI Taxonomy" id="913109"/>
    <lineage>
        <taxon>Bacteria</taxon>
        <taxon>Pseudomonadati</taxon>
        <taxon>Campylobacterota</taxon>
        <taxon>Epsilonproteobacteria</taxon>
        <taxon>Campylobacterales</taxon>
        <taxon>Arcobacteraceae</taxon>
        <taxon>Arcobacter</taxon>
    </lineage>
</organism>
<dbReference type="AlphaFoldDB" id="A0A347UA50"/>
<dbReference type="OrthoDB" id="4554729at2"/>
<name>A0A347UA50_9BACT</name>
<sequence length="275" mass="31540">MSKTIKPLTNEQLRAKAPSLFQNQPYHEVSSKYHFIGTIDIIEQLRNESWFPVSVSEAGVKNLDKDGFQQHYVRFQHFSDLINPNANVVELLLFNSHDRSKAFTISAGIYRYICSNGLIIADSVFDSYKIKHLGDKENDVIDAVNKITQIKPKLLDKISKFESITLNQNEKETFLQSALPLRFEEHLELDNPTELLTPLRIEDEKDDLYTVLNILQENFLSSKVSGYNKETKRRFTSKQITSISKDVEINKGLWDIAERIANIKDGSYESPLIAA</sequence>
<evidence type="ECO:0000313" key="2">
    <source>
        <dbReference type="EMBL" id="RXI31400.1"/>
    </source>
</evidence>
<dbReference type="Pfam" id="PF06067">
    <property type="entry name" value="DUF932"/>
    <property type="match status" value="1"/>
</dbReference>
<accession>A0A347UA50</accession>
<gene>
    <name evidence="1" type="ORF">AELL_2086</name>
    <name evidence="2" type="ORF">CP962_04610</name>
</gene>
<keyword evidence="3" id="KW-1185">Reference proteome</keyword>
<evidence type="ECO:0000313" key="4">
    <source>
        <dbReference type="Proteomes" id="UP000290588"/>
    </source>
</evidence>
<dbReference type="Proteomes" id="UP000262582">
    <property type="component" value="Chromosome"/>
</dbReference>
<proteinExistence type="predicted"/>
<dbReference type="KEGG" id="aell:AELL_2086"/>
<reference evidence="2 4" key="1">
    <citation type="submission" date="2017-09" db="EMBL/GenBank/DDBJ databases">
        <title>Genomics of the genus Arcobacter.</title>
        <authorList>
            <person name="Perez-Cataluna A."/>
            <person name="Figueras M.J."/>
            <person name="Salas-Masso N."/>
        </authorList>
    </citation>
    <scope>NUCLEOTIDE SEQUENCE [LARGE SCALE GENOMIC DNA]</scope>
    <source>
        <strain evidence="2 4">CECT 7837</strain>
    </source>
</reference>
<dbReference type="InterPro" id="IPR026325">
    <property type="entry name" value="DUF932"/>
</dbReference>